<dbReference type="InterPro" id="IPR015590">
    <property type="entry name" value="Aldehyde_DH_dom"/>
</dbReference>
<dbReference type="InterPro" id="IPR012394">
    <property type="entry name" value="Aldehyde_DH_NAD(P)"/>
</dbReference>
<dbReference type="InterPro" id="IPR016163">
    <property type="entry name" value="Ald_DH_C"/>
</dbReference>
<feature type="domain" description="Aldehyde dehydrogenase" evidence="7">
    <location>
        <begin position="29"/>
        <end position="479"/>
    </location>
</feature>
<proteinExistence type="inferred from homology"/>
<dbReference type="PROSITE" id="PS00687">
    <property type="entry name" value="ALDEHYDE_DEHYDR_GLU"/>
    <property type="match status" value="1"/>
</dbReference>
<evidence type="ECO:0000313" key="9">
    <source>
        <dbReference type="Proteomes" id="UP000602395"/>
    </source>
</evidence>
<name>A0ABR7W9T8_9ACTN</name>
<dbReference type="SUPFAM" id="SSF53720">
    <property type="entry name" value="ALDH-like"/>
    <property type="match status" value="1"/>
</dbReference>
<gene>
    <name evidence="8" type="ORF">IDF66_07115</name>
</gene>
<evidence type="ECO:0000256" key="3">
    <source>
        <dbReference type="PIRNR" id="PIRNR036492"/>
    </source>
</evidence>
<comment type="similarity">
    <text evidence="1 3 5">Belongs to the aldehyde dehydrogenase family.</text>
</comment>
<dbReference type="EMBL" id="JACWMS010000001">
    <property type="protein sequence ID" value="MBD1319350.1"/>
    <property type="molecule type" value="Genomic_DNA"/>
</dbReference>
<reference evidence="8 9" key="1">
    <citation type="submission" date="2020-09" db="EMBL/GenBank/DDBJ databases">
        <title>Novel species in genus Gordonia.</title>
        <authorList>
            <person name="Zhang G."/>
        </authorList>
    </citation>
    <scope>NUCLEOTIDE SEQUENCE [LARGE SCALE GENOMIC DNA]</scope>
    <source>
        <strain evidence="8 9">ON-33</strain>
    </source>
</reference>
<dbReference type="Gene3D" id="3.40.309.10">
    <property type="entry name" value="Aldehyde Dehydrogenase, Chain A, domain 2"/>
    <property type="match status" value="1"/>
</dbReference>
<dbReference type="InterPro" id="IPR016162">
    <property type="entry name" value="Ald_DH_N"/>
</dbReference>
<feature type="active site" evidence="4">
    <location>
        <position position="252"/>
    </location>
</feature>
<dbReference type="Proteomes" id="UP000602395">
    <property type="component" value="Unassembled WGS sequence"/>
</dbReference>
<dbReference type="Gene3D" id="3.40.605.10">
    <property type="entry name" value="Aldehyde Dehydrogenase, Chain A, domain 1"/>
    <property type="match status" value="1"/>
</dbReference>
<evidence type="ECO:0000259" key="7">
    <source>
        <dbReference type="Pfam" id="PF00171"/>
    </source>
</evidence>
<organism evidence="8 9">
    <name type="scientific">Gordonia hankookensis</name>
    <dbReference type="NCBI Taxonomy" id="589403"/>
    <lineage>
        <taxon>Bacteria</taxon>
        <taxon>Bacillati</taxon>
        <taxon>Actinomycetota</taxon>
        <taxon>Actinomycetes</taxon>
        <taxon>Mycobacteriales</taxon>
        <taxon>Gordoniaceae</taxon>
        <taxon>Gordonia</taxon>
    </lineage>
</organism>
<dbReference type="PANTHER" id="PTHR43570">
    <property type="entry name" value="ALDEHYDE DEHYDROGENASE"/>
    <property type="match status" value="1"/>
</dbReference>
<dbReference type="InterPro" id="IPR016161">
    <property type="entry name" value="Ald_DH/histidinol_DH"/>
</dbReference>
<dbReference type="CDD" id="cd07133">
    <property type="entry name" value="ALDH_CALDH_CalB"/>
    <property type="match status" value="1"/>
</dbReference>
<feature type="compositionally biased region" description="Polar residues" evidence="6">
    <location>
        <begin position="527"/>
        <end position="538"/>
    </location>
</feature>
<protein>
    <recommendedName>
        <fullName evidence="3">Aldehyde dehydrogenase</fullName>
    </recommendedName>
</protein>
<sequence>MPVSIWAGCGRSWTPDRSNCREGRAVSTVDGTADTTASVSHRDEMLALMEMQRRAFLADGPPDVATRRNRIDRLVALMVDNADALVDALVQDFGSKSRLGTLSTEIVGCISQIEHTRSNIPKWMRESKILRAGRALGIRAEVVPSPLGVVGIIGPWNFPVQLVIVPAVAAFAAGNRVMIKMSEVTAATAELMKTLAAQYFDPAELAVVTGDAMAAADFSSLPFDHLFFTGSPGVGKLVQRAASDNLVPVTLELGGKNPVVVAPDADIRRSASRIALGRMVNGGQVCVCPDYVFVPNGQIDAFVTQAKDTLAAAFPSVVDDPQYPASVNQANFDRVIGLIEDARRHGARVETVVPQGEDLPDPDSRKIPPTIVRDVDDRMRIAHEEIFGPVLVVKPYDRLSDVVDHVNARPAPLVTYWFGPDRAAFREYVRHTRSGGVARNEFGLHMLPAAAPFGGVGNSGMGAYHGKAGFDTFSHYRTVVGSDLPFSVTTSSAVQPFSRAARTIAAITIRSARRRTRRRLGGDGQRVSASVPTTSDLR</sequence>
<evidence type="ECO:0000256" key="2">
    <source>
        <dbReference type="ARBA" id="ARBA00023002"/>
    </source>
</evidence>
<evidence type="ECO:0000256" key="5">
    <source>
        <dbReference type="RuleBase" id="RU003345"/>
    </source>
</evidence>
<evidence type="ECO:0000256" key="4">
    <source>
        <dbReference type="PROSITE-ProRule" id="PRU10007"/>
    </source>
</evidence>
<dbReference type="PIRSF" id="PIRSF036492">
    <property type="entry name" value="ALDH"/>
    <property type="match status" value="1"/>
</dbReference>
<feature type="region of interest" description="Disordered" evidence="6">
    <location>
        <begin position="514"/>
        <end position="538"/>
    </location>
</feature>
<keyword evidence="9" id="KW-1185">Reference proteome</keyword>
<evidence type="ECO:0000256" key="6">
    <source>
        <dbReference type="SAM" id="MobiDB-lite"/>
    </source>
</evidence>
<evidence type="ECO:0000256" key="1">
    <source>
        <dbReference type="ARBA" id="ARBA00009986"/>
    </source>
</evidence>
<accession>A0ABR7W9T8</accession>
<keyword evidence="2 3" id="KW-0560">Oxidoreductase</keyword>
<evidence type="ECO:0000313" key="8">
    <source>
        <dbReference type="EMBL" id="MBD1319350.1"/>
    </source>
</evidence>
<dbReference type="InterPro" id="IPR029510">
    <property type="entry name" value="Ald_DH_CS_GLU"/>
</dbReference>
<dbReference type="PANTHER" id="PTHR43570:SF16">
    <property type="entry name" value="ALDEHYDE DEHYDROGENASE TYPE III, ISOFORM Q"/>
    <property type="match status" value="1"/>
</dbReference>
<comment type="caution">
    <text evidence="8">The sequence shown here is derived from an EMBL/GenBank/DDBJ whole genome shotgun (WGS) entry which is preliminary data.</text>
</comment>
<dbReference type="Pfam" id="PF00171">
    <property type="entry name" value="Aldedh"/>
    <property type="match status" value="1"/>
</dbReference>